<accession>A0A1K2CSP4</accession>
<proteinExistence type="predicted"/>
<dbReference type="Pfam" id="PF04149">
    <property type="entry name" value="DUF397"/>
    <property type="match status" value="1"/>
</dbReference>
<sequence>MSSDRSEWFKSSYSQQNGECVEARRSEAGLDLRDTKDRRAGTLAFTAAAWSAFLGDVKQDASRSV</sequence>
<dbReference type="Proteomes" id="UP000181909">
    <property type="component" value="Unassembled WGS sequence"/>
</dbReference>
<organism evidence="3 4">
    <name type="scientific">Streptomyces atratus</name>
    <dbReference type="NCBI Taxonomy" id="1893"/>
    <lineage>
        <taxon>Bacteria</taxon>
        <taxon>Bacillati</taxon>
        <taxon>Actinomycetota</taxon>
        <taxon>Actinomycetes</taxon>
        <taxon>Kitasatosporales</taxon>
        <taxon>Streptomycetaceae</taxon>
        <taxon>Streptomyces</taxon>
    </lineage>
</organism>
<dbReference type="EMBL" id="FPJO01000011">
    <property type="protein sequence ID" value="SFY13269.1"/>
    <property type="molecule type" value="Genomic_DNA"/>
</dbReference>
<dbReference type="STRING" id="1893.SAMN02787144_1011167"/>
<protein>
    <recommendedName>
        <fullName evidence="2">DUF397 domain-containing protein</fullName>
    </recommendedName>
</protein>
<evidence type="ECO:0000259" key="2">
    <source>
        <dbReference type="Pfam" id="PF04149"/>
    </source>
</evidence>
<dbReference type="AlphaFoldDB" id="A0A1K2CSP4"/>
<feature type="domain" description="DUF397" evidence="2">
    <location>
        <begin position="7"/>
        <end position="58"/>
    </location>
</feature>
<evidence type="ECO:0000256" key="1">
    <source>
        <dbReference type="SAM" id="MobiDB-lite"/>
    </source>
</evidence>
<reference evidence="3 4" key="1">
    <citation type="submission" date="2016-11" db="EMBL/GenBank/DDBJ databases">
        <authorList>
            <person name="Jaros S."/>
            <person name="Januszkiewicz K."/>
            <person name="Wedrychowicz H."/>
        </authorList>
    </citation>
    <scope>NUCLEOTIDE SEQUENCE [LARGE SCALE GENOMIC DNA]</scope>
    <source>
        <strain evidence="3 4">OK807</strain>
    </source>
</reference>
<feature type="region of interest" description="Disordered" evidence="1">
    <location>
        <begin position="1"/>
        <end position="22"/>
    </location>
</feature>
<gene>
    <name evidence="3" type="ORF">SAMN02787144_1011167</name>
</gene>
<dbReference type="InterPro" id="IPR007278">
    <property type="entry name" value="DUF397"/>
</dbReference>
<feature type="compositionally biased region" description="Polar residues" evidence="1">
    <location>
        <begin position="9"/>
        <end position="18"/>
    </location>
</feature>
<dbReference type="RefSeq" id="WP_072486639.1">
    <property type="nucleotide sequence ID" value="NZ_CP109381.1"/>
</dbReference>
<name>A0A1K2CSP4_STRAR</name>
<dbReference type="OrthoDB" id="4560027at2"/>
<evidence type="ECO:0000313" key="3">
    <source>
        <dbReference type="EMBL" id="SFY13269.1"/>
    </source>
</evidence>
<evidence type="ECO:0000313" key="4">
    <source>
        <dbReference type="Proteomes" id="UP000181909"/>
    </source>
</evidence>